<evidence type="ECO:0000256" key="2">
    <source>
        <dbReference type="SAM" id="MobiDB-lite"/>
    </source>
</evidence>
<organism evidence="4 5">
    <name type="scientific">Phytohabitans aurantiacus</name>
    <dbReference type="NCBI Taxonomy" id="3016789"/>
    <lineage>
        <taxon>Bacteria</taxon>
        <taxon>Bacillati</taxon>
        <taxon>Actinomycetota</taxon>
        <taxon>Actinomycetes</taxon>
        <taxon>Micromonosporales</taxon>
        <taxon>Micromonosporaceae</taxon>
    </lineage>
</organism>
<accession>A0ABQ5QT36</accession>
<keyword evidence="1" id="KW-0418">Kinase</keyword>
<evidence type="ECO:0000313" key="4">
    <source>
        <dbReference type="EMBL" id="GLH97162.1"/>
    </source>
</evidence>
<dbReference type="SUPFAM" id="SSF52091">
    <property type="entry name" value="SpoIIaa-like"/>
    <property type="match status" value="1"/>
</dbReference>
<dbReference type="InterPro" id="IPR002645">
    <property type="entry name" value="STAS_dom"/>
</dbReference>
<dbReference type="SUPFAM" id="SSF55874">
    <property type="entry name" value="ATPase domain of HSP90 chaperone/DNA topoisomerase II/histidine kinase"/>
    <property type="match status" value="1"/>
</dbReference>
<protein>
    <submittedName>
        <fullName evidence="4">Sulfate transporter</fullName>
    </submittedName>
</protein>
<keyword evidence="1" id="KW-0808">Transferase</keyword>
<dbReference type="Pfam" id="PF13581">
    <property type="entry name" value="HATPase_c_2"/>
    <property type="match status" value="1"/>
</dbReference>
<dbReference type="RefSeq" id="WP_281894787.1">
    <property type="nucleotide sequence ID" value="NZ_BSDI01000009.1"/>
</dbReference>
<dbReference type="CDD" id="cd16936">
    <property type="entry name" value="HATPase_RsbW-like"/>
    <property type="match status" value="1"/>
</dbReference>
<dbReference type="PROSITE" id="PS50801">
    <property type="entry name" value="STAS"/>
    <property type="match status" value="1"/>
</dbReference>
<feature type="domain" description="STAS" evidence="3">
    <location>
        <begin position="17"/>
        <end position="90"/>
    </location>
</feature>
<dbReference type="InterPro" id="IPR036513">
    <property type="entry name" value="STAS_dom_sf"/>
</dbReference>
<evidence type="ECO:0000259" key="3">
    <source>
        <dbReference type="PROSITE" id="PS50801"/>
    </source>
</evidence>
<dbReference type="InterPro" id="IPR003594">
    <property type="entry name" value="HATPase_dom"/>
</dbReference>
<name>A0ABQ5QT36_9ACTN</name>
<dbReference type="InterPro" id="IPR036890">
    <property type="entry name" value="HATPase_C_sf"/>
</dbReference>
<keyword evidence="1" id="KW-0723">Serine/threonine-protein kinase</keyword>
<proteinExistence type="predicted"/>
<gene>
    <name evidence="4" type="ORF">Pa4123_24370</name>
</gene>
<keyword evidence="5" id="KW-1185">Reference proteome</keyword>
<feature type="region of interest" description="Disordered" evidence="2">
    <location>
        <begin position="239"/>
        <end position="258"/>
    </location>
</feature>
<sequence length="258" mass="27254">MPTDVHCQVVSRDPYPVATLVGTLDGHSMQVARDALLGCLADQPEALVVDVSRLTVADPEALSVFTVVAEEATTWPGARLIFCEPPPRDVAAWRGSGVAVTPTRQDAVARLGPPAPDNRLAADMEPAVGAARRARELVTEACARWERPELAGSACIVVTELVNNVVAHALTPMTVSVALRGADMLIAVRDYSRAEPRFVGVVPPTSYGGRGLLLIDTVASRWGSTALADGKAVWAVLTPEEEPLESEAPGPPGTLSRR</sequence>
<comment type="caution">
    <text evidence="4">The sequence shown here is derived from an EMBL/GenBank/DDBJ whole genome shotgun (WGS) entry which is preliminary data.</text>
</comment>
<evidence type="ECO:0000313" key="5">
    <source>
        <dbReference type="Proteomes" id="UP001144280"/>
    </source>
</evidence>
<dbReference type="Proteomes" id="UP001144280">
    <property type="component" value="Unassembled WGS sequence"/>
</dbReference>
<dbReference type="PANTHER" id="PTHR35526:SF3">
    <property type="entry name" value="ANTI-SIGMA-F FACTOR RSBW"/>
    <property type="match status" value="1"/>
</dbReference>
<reference evidence="4" key="1">
    <citation type="submission" date="2022-12" db="EMBL/GenBank/DDBJ databases">
        <title>New Phytohabitans aurantiacus sp. RD004123 nov., an actinomycete isolated from soil.</title>
        <authorList>
            <person name="Triningsih D.W."/>
            <person name="Harunari E."/>
            <person name="Igarashi Y."/>
        </authorList>
    </citation>
    <scope>NUCLEOTIDE SEQUENCE</scope>
    <source>
        <strain evidence="4">RD004123</strain>
    </source>
</reference>
<dbReference type="PANTHER" id="PTHR35526">
    <property type="entry name" value="ANTI-SIGMA-F FACTOR RSBW-RELATED"/>
    <property type="match status" value="1"/>
</dbReference>
<dbReference type="Gene3D" id="3.30.565.10">
    <property type="entry name" value="Histidine kinase-like ATPase, C-terminal domain"/>
    <property type="match status" value="1"/>
</dbReference>
<dbReference type="InterPro" id="IPR050267">
    <property type="entry name" value="Anti-sigma-factor_SerPK"/>
</dbReference>
<dbReference type="Gene3D" id="3.30.750.24">
    <property type="entry name" value="STAS domain"/>
    <property type="match status" value="1"/>
</dbReference>
<evidence type="ECO:0000256" key="1">
    <source>
        <dbReference type="ARBA" id="ARBA00022527"/>
    </source>
</evidence>
<dbReference type="EMBL" id="BSDI01000009">
    <property type="protein sequence ID" value="GLH97162.1"/>
    <property type="molecule type" value="Genomic_DNA"/>
</dbReference>